<dbReference type="InterPro" id="IPR013083">
    <property type="entry name" value="Znf_RING/FYVE/PHD"/>
</dbReference>
<protein>
    <recommendedName>
        <fullName evidence="6">RING-type domain-containing protein</fullName>
    </recommendedName>
</protein>
<accession>A0A2H3CPN4</accession>
<evidence type="ECO:0000256" key="1">
    <source>
        <dbReference type="ARBA" id="ARBA00022723"/>
    </source>
</evidence>
<keyword evidence="2 4" id="KW-0863">Zinc-finger</keyword>
<dbReference type="PROSITE" id="PS50089">
    <property type="entry name" value="ZF_RING_2"/>
    <property type="match status" value="1"/>
</dbReference>
<evidence type="ECO:0000313" key="8">
    <source>
        <dbReference type="Proteomes" id="UP000217790"/>
    </source>
</evidence>
<gene>
    <name evidence="7" type="ORF">ARMGADRAFT_1087946</name>
</gene>
<keyword evidence="3" id="KW-0862">Zinc</keyword>
<dbReference type="GO" id="GO:0008270">
    <property type="term" value="F:zinc ion binding"/>
    <property type="evidence" value="ECO:0007669"/>
    <property type="project" value="UniProtKB-KW"/>
</dbReference>
<evidence type="ECO:0000259" key="6">
    <source>
        <dbReference type="PROSITE" id="PS50089"/>
    </source>
</evidence>
<evidence type="ECO:0000313" key="7">
    <source>
        <dbReference type="EMBL" id="PBK85039.1"/>
    </source>
</evidence>
<feature type="domain" description="RING-type" evidence="6">
    <location>
        <begin position="105"/>
        <end position="150"/>
    </location>
</feature>
<keyword evidence="1" id="KW-0479">Metal-binding</keyword>
<name>A0A2H3CPN4_ARMGA</name>
<keyword evidence="8" id="KW-1185">Reference proteome</keyword>
<sequence>MSAAKSELELLRLTAGELLEEVDDLKEELKEAKAKAEACQTEADWWRVTHYQYQHRMGQQVRDLEDEIMALQEENTQAGRRSREAAAECQQNRLRQDTVFDLVRCFMCFSPATEACILRCGHSFHVECLIRRFRVASQSAAMPPTCPECRDPVLDRPIRNRVLKEISSHMPDAEADPVRHEALWGMLFPAPESGTEGDAS</sequence>
<dbReference type="OrthoDB" id="3219336at2759"/>
<dbReference type="SUPFAM" id="SSF57850">
    <property type="entry name" value="RING/U-box"/>
    <property type="match status" value="1"/>
</dbReference>
<reference evidence="8" key="1">
    <citation type="journal article" date="2017" name="Nat. Ecol. Evol.">
        <title>Genome expansion and lineage-specific genetic innovations in the forest pathogenic fungi Armillaria.</title>
        <authorList>
            <person name="Sipos G."/>
            <person name="Prasanna A.N."/>
            <person name="Walter M.C."/>
            <person name="O'Connor E."/>
            <person name="Balint B."/>
            <person name="Krizsan K."/>
            <person name="Kiss B."/>
            <person name="Hess J."/>
            <person name="Varga T."/>
            <person name="Slot J."/>
            <person name="Riley R."/>
            <person name="Boka B."/>
            <person name="Rigling D."/>
            <person name="Barry K."/>
            <person name="Lee J."/>
            <person name="Mihaltcheva S."/>
            <person name="LaButti K."/>
            <person name="Lipzen A."/>
            <person name="Waldron R."/>
            <person name="Moloney N.M."/>
            <person name="Sperisen C."/>
            <person name="Kredics L."/>
            <person name="Vagvoelgyi C."/>
            <person name="Patrignani A."/>
            <person name="Fitzpatrick D."/>
            <person name="Nagy I."/>
            <person name="Doyle S."/>
            <person name="Anderson J.B."/>
            <person name="Grigoriev I.V."/>
            <person name="Gueldener U."/>
            <person name="Muensterkoetter M."/>
            <person name="Nagy L.G."/>
        </authorList>
    </citation>
    <scope>NUCLEOTIDE SEQUENCE [LARGE SCALE GENOMIC DNA]</scope>
    <source>
        <strain evidence="8">Ar21-2</strain>
    </source>
</reference>
<organism evidence="7 8">
    <name type="scientific">Armillaria gallica</name>
    <name type="common">Bulbous honey fungus</name>
    <name type="synonym">Armillaria bulbosa</name>
    <dbReference type="NCBI Taxonomy" id="47427"/>
    <lineage>
        <taxon>Eukaryota</taxon>
        <taxon>Fungi</taxon>
        <taxon>Dikarya</taxon>
        <taxon>Basidiomycota</taxon>
        <taxon>Agaricomycotina</taxon>
        <taxon>Agaricomycetes</taxon>
        <taxon>Agaricomycetidae</taxon>
        <taxon>Agaricales</taxon>
        <taxon>Marasmiineae</taxon>
        <taxon>Physalacriaceae</taxon>
        <taxon>Armillaria</taxon>
    </lineage>
</organism>
<evidence type="ECO:0000256" key="2">
    <source>
        <dbReference type="ARBA" id="ARBA00022771"/>
    </source>
</evidence>
<dbReference type="InParanoid" id="A0A2H3CPN4"/>
<dbReference type="InterPro" id="IPR018957">
    <property type="entry name" value="Znf_C3HC4_RING-type"/>
</dbReference>
<feature type="coiled-coil region" evidence="5">
    <location>
        <begin position="1"/>
        <end position="81"/>
    </location>
</feature>
<evidence type="ECO:0000256" key="4">
    <source>
        <dbReference type="PROSITE-ProRule" id="PRU00175"/>
    </source>
</evidence>
<dbReference type="Proteomes" id="UP000217790">
    <property type="component" value="Unassembled WGS sequence"/>
</dbReference>
<dbReference type="Pfam" id="PF00097">
    <property type="entry name" value="zf-C3HC4"/>
    <property type="match status" value="1"/>
</dbReference>
<dbReference type="InterPro" id="IPR001841">
    <property type="entry name" value="Znf_RING"/>
</dbReference>
<dbReference type="SMART" id="SM00184">
    <property type="entry name" value="RING"/>
    <property type="match status" value="1"/>
</dbReference>
<dbReference type="Gene3D" id="3.30.40.10">
    <property type="entry name" value="Zinc/RING finger domain, C3HC4 (zinc finger)"/>
    <property type="match status" value="1"/>
</dbReference>
<evidence type="ECO:0000256" key="3">
    <source>
        <dbReference type="ARBA" id="ARBA00022833"/>
    </source>
</evidence>
<evidence type="ECO:0000256" key="5">
    <source>
        <dbReference type="SAM" id="Coils"/>
    </source>
</evidence>
<dbReference type="EMBL" id="KZ293694">
    <property type="protein sequence ID" value="PBK85039.1"/>
    <property type="molecule type" value="Genomic_DNA"/>
</dbReference>
<dbReference type="AlphaFoldDB" id="A0A2H3CPN4"/>
<keyword evidence="5" id="KW-0175">Coiled coil</keyword>
<proteinExistence type="predicted"/>